<keyword evidence="3" id="KW-1185">Reference proteome</keyword>
<organism evidence="2 3">
    <name type="scientific">Peptostreptococcus porci</name>
    <dbReference type="NCBI Taxonomy" id="2652282"/>
    <lineage>
        <taxon>Bacteria</taxon>
        <taxon>Bacillati</taxon>
        <taxon>Bacillota</taxon>
        <taxon>Clostridia</taxon>
        <taxon>Peptostreptococcales</taxon>
        <taxon>Peptostreptococcaceae</taxon>
        <taxon>Peptostreptococcus</taxon>
    </lineage>
</organism>
<evidence type="ECO:0000259" key="1">
    <source>
        <dbReference type="Pfam" id="PF11823"/>
    </source>
</evidence>
<dbReference type="EMBL" id="VUNE01000005">
    <property type="protein sequence ID" value="MST63109.1"/>
    <property type="molecule type" value="Genomic_DNA"/>
</dbReference>
<proteinExistence type="predicted"/>
<dbReference type="RefSeq" id="WP_154538585.1">
    <property type="nucleotide sequence ID" value="NZ_JAXFLG010000176.1"/>
</dbReference>
<gene>
    <name evidence="2" type="ORF">FYJ71_09195</name>
</gene>
<feature type="domain" description="Putative Se/S carrier protein-like" evidence="1">
    <location>
        <begin position="6"/>
        <end position="70"/>
    </location>
</feature>
<dbReference type="AlphaFoldDB" id="A0A6N7XJ44"/>
<protein>
    <submittedName>
        <fullName evidence="2">DUF3343 domain-containing protein</fullName>
    </submittedName>
</protein>
<evidence type="ECO:0000313" key="2">
    <source>
        <dbReference type="EMBL" id="MST63109.1"/>
    </source>
</evidence>
<dbReference type="Pfam" id="PF11823">
    <property type="entry name" value="Se_S_carrier"/>
    <property type="match status" value="1"/>
</dbReference>
<reference evidence="2 3" key="1">
    <citation type="submission" date="2019-08" db="EMBL/GenBank/DDBJ databases">
        <title>In-depth cultivation of the pig gut microbiome towards novel bacterial diversity and tailored functional studies.</title>
        <authorList>
            <person name="Wylensek D."/>
            <person name="Hitch T.C.A."/>
            <person name="Clavel T."/>
        </authorList>
    </citation>
    <scope>NUCLEOTIDE SEQUENCE [LARGE SCALE GENOMIC DNA]</scope>
    <source>
        <strain evidence="2 3">WCA-SAB-591-4A-A</strain>
    </source>
</reference>
<accession>A0A6N7XJ44</accession>
<dbReference type="InterPro" id="IPR021778">
    <property type="entry name" value="Se/S_carrier-like"/>
</dbReference>
<evidence type="ECO:0000313" key="3">
    <source>
        <dbReference type="Proteomes" id="UP000440713"/>
    </source>
</evidence>
<comment type="caution">
    <text evidence="2">The sequence shown here is derived from an EMBL/GenBank/DDBJ whole genome shotgun (WGS) entry which is preliminary data.</text>
</comment>
<dbReference type="Proteomes" id="UP000440713">
    <property type="component" value="Unassembled WGS sequence"/>
</dbReference>
<name>A0A6N7XJ44_9FIRM</name>
<sequence>MDRIFYILFENHENGLRLHKLLRASGLKATISPTPRSLSKCCGISLMIDESELEKVKKVIEENNVDILSIDSIEKDINPNRDRYC</sequence>